<dbReference type="Gene3D" id="1.10.20.10">
    <property type="entry name" value="Histone, subunit A"/>
    <property type="match status" value="1"/>
</dbReference>
<dbReference type="InterPro" id="IPR003958">
    <property type="entry name" value="CBFA_NFYB_domain"/>
</dbReference>
<protein>
    <recommendedName>
        <fullName evidence="2">Transcription factor CBF/NF-Y/archaeal histone domain-containing protein</fullName>
    </recommendedName>
</protein>
<dbReference type="GO" id="GO:0046982">
    <property type="term" value="F:protein heterodimerization activity"/>
    <property type="evidence" value="ECO:0007669"/>
    <property type="project" value="InterPro"/>
</dbReference>
<comment type="similarity">
    <text evidence="1">Belongs to the histone H2B family.</text>
</comment>
<dbReference type="InterPro" id="IPR002119">
    <property type="entry name" value="Histone_H2A"/>
</dbReference>
<dbReference type="GO" id="GO:0030527">
    <property type="term" value="F:structural constituent of chromatin"/>
    <property type="evidence" value="ECO:0007669"/>
    <property type="project" value="InterPro"/>
</dbReference>
<evidence type="ECO:0000313" key="3">
    <source>
        <dbReference type="EMBL" id="KAF2074264.1"/>
    </source>
</evidence>
<keyword evidence="4" id="KW-1185">Reference proteome</keyword>
<dbReference type="SUPFAM" id="SSF47113">
    <property type="entry name" value="Histone-fold"/>
    <property type="match status" value="2"/>
</dbReference>
<dbReference type="Pfam" id="PF00808">
    <property type="entry name" value="CBFD_NFYB_HMF"/>
    <property type="match status" value="1"/>
</dbReference>
<dbReference type="PRINTS" id="PR00621">
    <property type="entry name" value="HISTONEH2B"/>
</dbReference>
<dbReference type="GO" id="GO:0000786">
    <property type="term" value="C:nucleosome"/>
    <property type="evidence" value="ECO:0007669"/>
    <property type="project" value="InterPro"/>
</dbReference>
<proteinExistence type="inferred from homology"/>
<dbReference type="SMART" id="SM00414">
    <property type="entry name" value="H2A"/>
    <property type="match status" value="1"/>
</dbReference>
<evidence type="ECO:0000313" key="4">
    <source>
        <dbReference type="Proteomes" id="UP000695562"/>
    </source>
</evidence>
<gene>
    <name evidence="3" type="ORF">CYY_004438</name>
</gene>
<sequence length="206" mass="23123">MVRRGIQQYTHRGYHAKHPREGAFFKKLLKQISPNSIRLAVTSSHVLTSLLREFSKDIINTALEIESASKKRTLSAKSIQTAVRLCLNGELSRHAVASGVQAVSQAKTDKKPAIPISYVRNQIKSSLTILRISKSACFYLSAVLEYLLSEILELSINRATNDKKRLITPRFIFLSICCDEELNKTFNKPGTIFVQGGPYVFGNSYF</sequence>
<evidence type="ECO:0000256" key="1">
    <source>
        <dbReference type="ARBA" id="ARBA00006846"/>
    </source>
</evidence>
<dbReference type="InterPro" id="IPR000558">
    <property type="entry name" value="Histone_H2B"/>
</dbReference>
<dbReference type="GO" id="GO:0003677">
    <property type="term" value="F:DNA binding"/>
    <property type="evidence" value="ECO:0007669"/>
    <property type="project" value="InterPro"/>
</dbReference>
<feature type="domain" description="Transcription factor CBF/NF-Y/archaeal histone" evidence="2">
    <location>
        <begin position="25"/>
        <end position="83"/>
    </location>
</feature>
<dbReference type="EMBL" id="AJWJ01000156">
    <property type="protein sequence ID" value="KAF2074264.1"/>
    <property type="molecule type" value="Genomic_DNA"/>
</dbReference>
<accession>A0A8J4V7S1</accession>
<evidence type="ECO:0000259" key="2">
    <source>
        <dbReference type="Pfam" id="PF00808"/>
    </source>
</evidence>
<dbReference type="OrthoDB" id="30550at2759"/>
<organism evidence="3 4">
    <name type="scientific">Polysphondylium violaceum</name>
    <dbReference type="NCBI Taxonomy" id="133409"/>
    <lineage>
        <taxon>Eukaryota</taxon>
        <taxon>Amoebozoa</taxon>
        <taxon>Evosea</taxon>
        <taxon>Eumycetozoa</taxon>
        <taxon>Dictyostelia</taxon>
        <taxon>Dictyosteliales</taxon>
        <taxon>Dictyosteliaceae</taxon>
        <taxon>Polysphondylium</taxon>
    </lineage>
</organism>
<dbReference type="InterPro" id="IPR009072">
    <property type="entry name" value="Histone-fold"/>
</dbReference>
<name>A0A8J4V7S1_9MYCE</name>
<dbReference type="CDD" id="cd00074">
    <property type="entry name" value="HFD_H2A"/>
    <property type="match status" value="1"/>
</dbReference>
<comment type="caution">
    <text evidence="3">The sequence shown here is derived from an EMBL/GenBank/DDBJ whole genome shotgun (WGS) entry which is preliminary data.</text>
</comment>
<dbReference type="AlphaFoldDB" id="A0A8J4V7S1"/>
<reference evidence="3" key="1">
    <citation type="submission" date="2020-01" db="EMBL/GenBank/DDBJ databases">
        <title>Development of genomics and gene disruption for Polysphondylium violaceum indicates a role for the polyketide synthase stlB in stalk morphogenesis.</title>
        <authorList>
            <person name="Narita B."/>
            <person name="Kawabe Y."/>
            <person name="Kin K."/>
            <person name="Saito T."/>
            <person name="Gibbs R."/>
            <person name="Kuspa A."/>
            <person name="Muzny D."/>
            <person name="Queller D."/>
            <person name="Richards S."/>
            <person name="Strassman J."/>
            <person name="Sucgang R."/>
            <person name="Worley K."/>
            <person name="Schaap P."/>
        </authorList>
    </citation>
    <scope>NUCLEOTIDE SEQUENCE</scope>
    <source>
        <strain evidence="3">QSvi11</strain>
    </source>
</reference>
<dbReference type="Proteomes" id="UP000695562">
    <property type="component" value="Unassembled WGS sequence"/>
</dbReference>
<dbReference type="SMART" id="SM00427">
    <property type="entry name" value="H2B"/>
    <property type="match status" value="1"/>
</dbReference>
<dbReference type="PANTHER" id="PTHR23430">
    <property type="entry name" value="HISTONE H2A"/>
    <property type="match status" value="1"/>
</dbReference>